<name>A0A0R2JJX6_9LACO</name>
<keyword evidence="1" id="KW-0472">Membrane</keyword>
<dbReference type="Gene3D" id="1.10.150.280">
    <property type="entry name" value="AF1531-like domain"/>
    <property type="match status" value="1"/>
</dbReference>
<feature type="transmembrane region" description="Helical" evidence="1">
    <location>
        <begin position="9"/>
        <end position="27"/>
    </location>
</feature>
<dbReference type="PATRIC" id="fig|1616.3.peg.73"/>
<dbReference type="InterPro" id="IPR003583">
    <property type="entry name" value="Hlx-hairpin-Hlx_DNA-bd_motif"/>
</dbReference>
<dbReference type="GO" id="GO:0015628">
    <property type="term" value="P:protein secretion by the type II secretion system"/>
    <property type="evidence" value="ECO:0007669"/>
    <property type="project" value="TreeGrafter"/>
</dbReference>
<dbReference type="GO" id="GO:0015627">
    <property type="term" value="C:type II protein secretion system complex"/>
    <property type="evidence" value="ECO:0007669"/>
    <property type="project" value="TreeGrafter"/>
</dbReference>
<comment type="caution">
    <text evidence="3">The sequence shown here is derived from an EMBL/GenBank/DDBJ whole genome shotgun (WGS) entry which is preliminary data.</text>
</comment>
<gene>
    <name evidence="3" type="ORF">IV73_GL000073</name>
</gene>
<dbReference type="SUPFAM" id="SSF47781">
    <property type="entry name" value="RuvA domain 2-like"/>
    <property type="match status" value="1"/>
</dbReference>
<evidence type="ECO:0000256" key="1">
    <source>
        <dbReference type="SAM" id="Phobius"/>
    </source>
</evidence>
<evidence type="ECO:0000259" key="2">
    <source>
        <dbReference type="SMART" id="SM00278"/>
    </source>
</evidence>
<dbReference type="InterPro" id="IPR019554">
    <property type="entry name" value="Soluble_ligand-bd"/>
</dbReference>
<dbReference type="Pfam" id="PF12836">
    <property type="entry name" value="HHH_3"/>
    <property type="match status" value="1"/>
</dbReference>
<dbReference type="InterPro" id="IPR051675">
    <property type="entry name" value="Endo/Exo/Phosphatase_dom_1"/>
</dbReference>
<organism evidence="3 4">
    <name type="scientific">Weissella kandleri</name>
    <dbReference type="NCBI Taxonomy" id="1616"/>
    <lineage>
        <taxon>Bacteria</taxon>
        <taxon>Bacillati</taxon>
        <taxon>Bacillota</taxon>
        <taxon>Bacilli</taxon>
        <taxon>Lactobacillales</taxon>
        <taxon>Lactobacillaceae</taxon>
        <taxon>Weissella</taxon>
    </lineage>
</organism>
<reference evidence="3 4" key="1">
    <citation type="journal article" date="2015" name="Genome Announc.">
        <title>Expanding the biotechnology potential of lactobacilli through comparative genomics of 213 strains and associated genera.</title>
        <authorList>
            <person name="Sun Z."/>
            <person name="Harris H.M."/>
            <person name="McCann A."/>
            <person name="Guo C."/>
            <person name="Argimon S."/>
            <person name="Zhang W."/>
            <person name="Yang X."/>
            <person name="Jeffery I.B."/>
            <person name="Cooney J.C."/>
            <person name="Kagawa T.F."/>
            <person name="Liu W."/>
            <person name="Song Y."/>
            <person name="Salvetti E."/>
            <person name="Wrobel A."/>
            <person name="Rasinkangas P."/>
            <person name="Parkhill J."/>
            <person name="Rea M.C."/>
            <person name="O'Sullivan O."/>
            <person name="Ritari J."/>
            <person name="Douillard F.P."/>
            <person name="Paul Ross R."/>
            <person name="Yang R."/>
            <person name="Briner A.E."/>
            <person name="Felis G.E."/>
            <person name="de Vos W.M."/>
            <person name="Barrangou R."/>
            <person name="Klaenhammer T.R."/>
            <person name="Caufield P.W."/>
            <person name="Cui Y."/>
            <person name="Zhang H."/>
            <person name="O'Toole P.W."/>
        </authorList>
    </citation>
    <scope>NUCLEOTIDE SEQUENCE [LARGE SCALE GENOMIC DNA]</scope>
    <source>
        <strain evidence="3 4">DSM 20593</strain>
    </source>
</reference>
<feature type="domain" description="Helix-hairpin-helix DNA-binding motif class 1" evidence="2">
    <location>
        <begin position="167"/>
        <end position="186"/>
    </location>
</feature>
<keyword evidence="4" id="KW-1185">Reference proteome</keyword>
<keyword evidence="1" id="KW-1133">Transmembrane helix</keyword>
<protein>
    <submittedName>
        <fullName evidence="3">Late competence protein required for dna binding and uptake</fullName>
    </submittedName>
</protein>
<feature type="domain" description="Helix-hairpin-helix DNA-binding motif class 1" evidence="2">
    <location>
        <begin position="197"/>
        <end position="216"/>
    </location>
</feature>
<keyword evidence="1" id="KW-0812">Transmembrane</keyword>
<dbReference type="RefSeq" id="WP_057753273.1">
    <property type="nucleotide sequence ID" value="NZ_JQBP01000001.1"/>
</dbReference>
<dbReference type="PANTHER" id="PTHR21180:SF32">
    <property type="entry name" value="ENDONUCLEASE_EXONUCLEASE_PHOSPHATASE FAMILY DOMAIN-CONTAINING PROTEIN 1"/>
    <property type="match status" value="1"/>
</dbReference>
<dbReference type="EMBL" id="JQBP01000001">
    <property type="protein sequence ID" value="KRN75589.1"/>
    <property type="molecule type" value="Genomic_DNA"/>
</dbReference>
<dbReference type="Pfam" id="PF10531">
    <property type="entry name" value="SLBB"/>
    <property type="match status" value="1"/>
</dbReference>
<dbReference type="GO" id="GO:0006281">
    <property type="term" value="P:DNA repair"/>
    <property type="evidence" value="ECO:0007669"/>
    <property type="project" value="InterPro"/>
</dbReference>
<dbReference type="AlphaFoldDB" id="A0A0R2JJX6"/>
<dbReference type="STRING" id="1616.IV73_GL000073"/>
<dbReference type="InterPro" id="IPR010994">
    <property type="entry name" value="RuvA_2-like"/>
</dbReference>
<dbReference type="NCBIfam" id="TIGR00426">
    <property type="entry name" value="competence protein ComEA helix-hairpin-helix repeat region"/>
    <property type="match status" value="1"/>
</dbReference>
<dbReference type="Proteomes" id="UP000051655">
    <property type="component" value="Unassembled WGS sequence"/>
</dbReference>
<dbReference type="SMART" id="SM00278">
    <property type="entry name" value="HhH1"/>
    <property type="match status" value="2"/>
</dbReference>
<accession>A0A0R2JJX6</accession>
<dbReference type="OrthoDB" id="9790239at2"/>
<dbReference type="GO" id="GO:0003677">
    <property type="term" value="F:DNA binding"/>
    <property type="evidence" value="ECO:0007669"/>
    <property type="project" value="InterPro"/>
</dbReference>
<evidence type="ECO:0000313" key="3">
    <source>
        <dbReference type="EMBL" id="KRN75589.1"/>
    </source>
</evidence>
<dbReference type="PANTHER" id="PTHR21180">
    <property type="entry name" value="ENDONUCLEASE/EXONUCLEASE/PHOSPHATASE FAMILY DOMAIN-CONTAINING PROTEIN 1"/>
    <property type="match status" value="1"/>
</dbReference>
<evidence type="ECO:0000313" key="4">
    <source>
        <dbReference type="Proteomes" id="UP000051655"/>
    </source>
</evidence>
<dbReference type="InterPro" id="IPR004509">
    <property type="entry name" value="Competence_ComEA_HhH"/>
</dbReference>
<sequence length="219" mass="23991">MQWIKQKRILIGILTILILGGGIFWSIQGSRQQATAPVLNQADMSIRKPDTLEQSDSGMAAAKADATIWRIDVKGGVLRPDVYLFKTQPVVKDVLRRAGGPLDEVDLKRLNLAAPVANGQVVYVPLGDEIVPTEYPLPGFSSEGFLPKSETLNEEHNKININQATQAELEKLPGIGAKRAQDITTFRQSHGLFRQVDDLKNIAGIGEKTLEKLKGSITL</sequence>
<proteinExistence type="predicted"/>